<feature type="region of interest" description="Disordered" evidence="1">
    <location>
        <begin position="45"/>
        <end position="130"/>
    </location>
</feature>
<feature type="region of interest" description="Disordered" evidence="1">
    <location>
        <begin position="760"/>
        <end position="793"/>
    </location>
</feature>
<gene>
    <name evidence="2" type="ORF">B0H17DRAFT_602651</name>
</gene>
<name>A0AAD7GDR2_MYCRO</name>
<proteinExistence type="predicted"/>
<feature type="region of interest" description="Disordered" evidence="1">
    <location>
        <begin position="526"/>
        <end position="548"/>
    </location>
</feature>
<protein>
    <submittedName>
        <fullName evidence="2">Uncharacterized protein</fullName>
    </submittedName>
</protein>
<comment type="caution">
    <text evidence="2">The sequence shown here is derived from an EMBL/GenBank/DDBJ whole genome shotgun (WGS) entry which is preliminary data.</text>
</comment>
<organism evidence="2 3">
    <name type="scientific">Mycena rosella</name>
    <name type="common">Pink bonnet</name>
    <name type="synonym">Agaricus rosellus</name>
    <dbReference type="NCBI Taxonomy" id="1033263"/>
    <lineage>
        <taxon>Eukaryota</taxon>
        <taxon>Fungi</taxon>
        <taxon>Dikarya</taxon>
        <taxon>Basidiomycota</taxon>
        <taxon>Agaricomycotina</taxon>
        <taxon>Agaricomycetes</taxon>
        <taxon>Agaricomycetidae</taxon>
        <taxon>Agaricales</taxon>
        <taxon>Marasmiineae</taxon>
        <taxon>Mycenaceae</taxon>
        <taxon>Mycena</taxon>
    </lineage>
</organism>
<feature type="compositionally biased region" description="Basic and acidic residues" evidence="1">
    <location>
        <begin position="49"/>
        <end position="72"/>
    </location>
</feature>
<dbReference type="AlphaFoldDB" id="A0AAD7GDR2"/>
<feature type="region of interest" description="Disordered" evidence="1">
    <location>
        <begin position="824"/>
        <end position="859"/>
    </location>
</feature>
<evidence type="ECO:0000256" key="1">
    <source>
        <dbReference type="SAM" id="MobiDB-lite"/>
    </source>
</evidence>
<evidence type="ECO:0000313" key="3">
    <source>
        <dbReference type="Proteomes" id="UP001221757"/>
    </source>
</evidence>
<feature type="compositionally biased region" description="Pro residues" evidence="1">
    <location>
        <begin position="162"/>
        <end position="177"/>
    </location>
</feature>
<feature type="region of interest" description="Disordered" evidence="1">
    <location>
        <begin position="162"/>
        <end position="194"/>
    </location>
</feature>
<dbReference type="EMBL" id="JARKIE010000069">
    <property type="protein sequence ID" value="KAJ7689866.1"/>
    <property type="molecule type" value="Genomic_DNA"/>
</dbReference>
<reference evidence="2" key="1">
    <citation type="submission" date="2023-03" db="EMBL/GenBank/DDBJ databases">
        <title>Massive genome expansion in bonnet fungi (Mycena s.s.) driven by repeated elements and novel gene families across ecological guilds.</title>
        <authorList>
            <consortium name="Lawrence Berkeley National Laboratory"/>
            <person name="Harder C.B."/>
            <person name="Miyauchi S."/>
            <person name="Viragh M."/>
            <person name="Kuo A."/>
            <person name="Thoen E."/>
            <person name="Andreopoulos B."/>
            <person name="Lu D."/>
            <person name="Skrede I."/>
            <person name="Drula E."/>
            <person name="Henrissat B."/>
            <person name="Morin E."/>
            <person name="Kohler A."/>
            <person name="Barry K."/>
            <person name="LaButti K."/>
            <person name="Morin E."/>
            <person name="Salamov A."/>
            <person name="Lipzen A."/>
            <person name="Mereny Z."/>
            <person name="Hegedus B."/>
            <person name="Baldrian P."/>
            <person name="Stursova M."/>
            <person name="Weitz H."/>
            <person name="Taylor A."/>
            <person name="Grigoriev I.V."/>
            <person name="Nagy L.G."/>
            <person name="Martin F."/>
            <person name="Kauserud H."/>
        </authorList>
    </citation>
    <scope>NUCLEOTIDE SEQUENCE</scope>
    <source>
        <strain evidence="2">CBHHK067</strain>
    </source>
</reference>
<evidence type="ECO:0000313" key="2">
    <source>
        <dbReference type="EMBL" id="KAJ7689866.1"/>
    </source>
</evidence>
<feature type="compositionally biased region" description="Low complexity" evidence="1">
    <location>
        <begin position="760"/>
        <end position="778"/>
    </location>
</feature>
<keyword evidence="3" id="KW-1185">Reference proteome</keyword>
<accession>A0AAD7GDR2</accession>
<dbReference type="Proteomes" id="UP001221757">
    <property type="component" value="Unassembled WGS sequence"/>
</dbReference>
<feature type="region of interest" description="Disordered" evidence="1">
    <location>
        <begin position="462"/>
        <end position="508"/>
    </location>
</feature>
<sequence length="859" mass="90934">MVTCGLSLGKGTACDAHDDSDPDLGRFSFTPCPHSHSCGFVCTTTPASNDHDRQTHENPQHEDETENPHENENENENDNTHENPGAQNEKHTAYRAHTVYPSPPPTADEPKRSVPLPGAQQHQQHQRQEEGSYAYGGILDSPVVLMRAACAPGLTLPMPLPAPMRGPGPLSPPPTLPTPTHALPPGDPPLQPIAEHEGEAPEYESGEWYEEQQLLSPISPEWTTHRAAAGEACGLMADGDGDGDGESEACVLMAQPRYPPPRAEAEGDDVLGAAGAGPALRRLRGFPGDRGAAAVHLGFPGVMGHRALGGTDALALYHTHEQQDSPALLAQQIPMDEDENEEEMYAGAQQILDAPPACDRATPCDFDLDSYSYADSDSDSLDSDHTHDHDAMQASPVLGFPGAQMLDEEDPSCASHVFEIEPTVLFDHDRDAPLLGFPGVPGVQMQDSPVLLGFLGAQMLHEDRDEDEDEDSERGFAPHAPSPFLGFPGVQMLDEEDEGLSPPFDHAKAPSLFEHDRAILRDFDRASSPFSSPESLPDFYSDSDSDASSISDLADMDDLDMDMDMDLDLASPHASPLRAFASLPSPDLDDLDLGADLGFAGPAASPSPSRRAAAPLPAFDAEPFFPACGVFAPDAANLPTDPDLTPSNALLLDLPAPPAAPGAPSPLAALSPAQLAARLPPGYPPAELHALLAVRHRAAAALARALADASPPAPGVAGGLEYELRKNVPRDAGEPRRRRKRAKEMGREVDALVGLVVGLSTSTSSSSTSTSSSTSSAAADEERRQRKRRGEKAGLGLAGLASVPALVARMILRRRERCVRGLGEGRARVGGPSPLRHVVLDGEEGGEPPPMEVDGGPAL</sequence>